<name>A0AAF0CB93_9PROT</name>
<evidence type="ECO:0000313" key="9">
    <source>
        <dbReference type="Proteomes" id="UP001214043"/>
    </source>
</evidence>
<feature type="domain" description="Rieske" evidence="7">
    <location>
        <begin position="36"/>
        <end position="143"/>
    </location>
</feature>
<dbReference type="InterPro" id="IPR036922">
    <property type="entry name" value="Rieske_2Fe-2S_sf"/>
</dbReference>
<dbReference type="GO" id="GO:0051213">
    <property type="term" value="F:dioxygenase activity"/>
    <property type="evidence" value="ECO:0007669"/>
    <property type="project" value="UniProtKB-KW"/>
</dbReference>
<evidence type="ECO:0000256" key="1">
    <source>
        <dbReference type="ARBA" id="ARBA00001962"/>
    </source>
</evidence>
<dbReference type="PANTHER" id="PTHR43756:SF5">
    <property type="entry name" value="CHOLINE MONOOXYGENASE, CHLOROPLASTIC"/>
    <property type="match status" value="1"/>
</dbReference>
<keyword evidence="6" id="KW-0411">Iron-sulfur</keyword>
<dbReference type="Gene3D" id="2.102.10.10">
    <property type="entry name" value="Rieske [2Fe-2S] iron-sulphur domain"/>
    <property type="match status" value="1"/>
</dbReference>
<keyword evidence="5" id="KW-0408">Iron</keyword>
<dbReference type="PRINTS" id="PR00090">
    <property type="entry name" value="RNGDIOXGNASE"/>
</dbReference>
<dbReference type="Pfam" id="PF00355">
    <property type="entry name" value="Rieske"/>
    <property type="match status" value="1"/>
</dbReference>
<dbReference type="CDD" id="cd00680">
    <property type="entry name" value="RHO_alpha_C"/>
    <property type="match status" value="1"/>
</dbReference>
<dbReference type="PANTHER" id="PTHR43756">
    <property type="entry name" value="CHOLINE MONOOXYGENASE, CHLOROPLASTIC"/>
    <property type="match status" value="1"/>
</dbReference>
<dbReference type="GO" id="GO:0005506">
    <property type="term" value="F:iron ion binding"/>
    <property type="evidence" value="ECO:0007669"/>
    <property type="project" value="InterPro"/>
</dbReference>
<evidence type="ECO:0000256" key="2">
    <source>
        <dbReference type="ARBA" id="ARBA00022714"/>
    </source>
</evidence>
<dbReference type="GO" id="GO:0051537">
    <property type="term" value="F:2 iron, 2 sulfur cluster binding"/>
    <property type="evidence" value="ECO:0007669"/>
    <property type="project" value="UniProtKB-KW"/>
</dbReference>
<accession>A0AAF0CB93</accession>
<evidence type="ECO:0000256" key="3">
    <source>
        <dbReference type="ARBA" id="ARBA00022723"/>
    </source>
</evidence>
<dbReference type="Proteomes" id="UP001214043">
    <property type="component" value="Chromosome"/>
</dbReference>
<keyword evidence="9" id="KW-1185">Reference proteome</keyword>
<dbReference type="SUPFAM" id="SSF50022">
    <property type="entry name" value="ISP domain"/>
    <property type="match status" value="1"/>
</dbReference>
<evidence type="ECO:0000256" key="6">
    <source>
        <dbReference type="ARBA" id="ARBA00023014"/>
    </source>
</evidence>
<dbReference type="Gene3D" id="3.90.380.10">
    <property type="entry name" value="Naphthalene 1,2-dioxygenase Alpha Subunit, Chain A, domain 1"/>
    <property type="match status" value="1"/>
</dbReference>
<evidence type="ECO:0000256" key="4">
    <source>
        <dbReference type="ARBA" id="ARBA00023002"/>
    </source>
</evidence>
<gene>
    <name evidence="8" type="ORF">PUV54_10180</name>
</gene>
<dbReference type="PROSITE" id="PS51296">
    <property type="entry name" value="RIESKE"/>
    <property type="match status" value="1"/>
</dbReference>
<evidence type="ECO:0000313" key="8">
    <source>
        <dbReference type="EMBL" id="WDI30325.1"/>
    </source>
</evidence>
<keyword evidence="3" id="KW-0479">Metal-binding</keyword>
<dbReference type="SUPFAM" id="SSF55961">
    <property type="entry name" value="Bet v1-like"/>
    <property type="match status" value="1"/>
</dbReference>
<dbReference type="Pfam" id="PF00848">
    <property type="entry name" value="Ring_hydroxyl_A"/>
    <property type="match status" value="1"/>
</dbReference>
<dbReference type="InterPro" id="IPR001663">
    <property type="entry name" value="Rng_hydr_dOase-A"/>
</dbReference>
<dbReference type="InterPro" id="IPR015879">
    <property type="entry name" value="Ring_hydroxy_dOase_asu_C_dom"/>
</dbReference>
<protein>
    <submittedName>
        <fullName evidence="8">Aromatic ring-hydroxylating dioxygenase subunit alpha</fullName>
    </submittedName>
</protein>
<organism evidence="8 9">
    <name type="scientific">Hyphococcus flavus</name>
    <dbReference type="NCBI Taxonomy" id="1866326"/>
    <lineage>
        <taxon>Bacteria</taxon>
        <taxon>Pseudomonadati</taxon>
        <taxon>Pseudomonadota</taxon>
        <taxon>Alphaproteobacteria</taxon>
        <taxon>Parvularculales</taxon>
        <taxon>Parvularculaceae</taxon>
        <taxon>Hyphococcus</taxon>
    </lineage>
</organism>
<keyword evidence="8" id="KW-0223">Dioxygenase</keyword>
<proteinExistence type="predicted"/>
<comment type="cofactor">
    <cofactor evidence="1">
        <name>Fe cation</name>
        <dbReference type="ChEBI" id="CHEBI:24875"/>
    </cofactor>
</comment>
<evidence type="ECO:0000259" key="7">
    <source>
        <dbReference type="PROSITE" id="PS51296"/>
    </source>
</evidence>
<dbReference type="InterPro" id="IPR017941">
    <property type="entry name" value="Rieske_2Fe-2S"/>
</dbReference>
<reference evidence="8" key="1">
    <citation type="submission" date="2023-02" db="EMBL/GenBank/DDBJ databases">
        <title>Genome sequence of Hyphococcus flavus.</title>
        <authorList>
            <person name="Rong J.-C."/>
            <person name="Zhao Q."/>
            <person name="Yi M."/>
            <person name="Wu J.-Y."/>
        </authorList>
    </citation>
    <scope>NUCLEOTIDE SEQUENCE</scope>
    <source>
        <strain evidence="8">MCCC 1K03223</strain>
    </source>
</reference>
<dbReference type="AlphaFoldDB" id="A0AAF0CB93"/>
<keyword evidence="2" id="KW-0001">2Fe-2S</keyword>
<dbReference type="CDD" id="cd03469">
    <property type="entry name" value="Rieske_RO_Alpha_N"/>
    <property type="match status" value="1"/>
</dbReference>
<dbReference type="RefSeq" id="WP_274492123.1">
    <property type="nucleotide sequence ID" value="NZ_CP118166.1"/>
</dbReference>
<keyword evidence="4" id="KW-0560">Oxidoreductase</keyword>
<evidence type="ECO:0000256" key="5">
    <source>
        <dbReference type="ARBA" id="ARBA00023004"/>
    </source>
</evidence>
<dbReference type="EMBL" id="CP118166">
    <property type="protein sequence ID" value="WDI30325.1"/>
    <property type="molecule type" value="Genomic_DNA"/>
</dbReference>
<dbReference type="KEGG" id="hfl:PUV54_10180"/>
<sequence length="384" mass="44288">MSKAAEFETGLPAWAYTDPDFFALEREKIFASSWQIICHDSDIAKPGAYATLNFMGELMMVVRGNDGVVRAFKNVCRHRAARLLDAPFGRCSSRIVCPYHAWTYDLEGKLVGVPRQDGYDFFEKRNYGLTPLGLGECGGFYFVKAGEGGQAFDDFAKPFREEFEIYKSREMKALGRITLRERVVNWKIATENYIDKLHLPVAHDGLSGLVGDTYKLRIDGDAYRIESSIEALPNQSPSVRAYRKFLPATAHLPDERRRQWLYLKLWPNLAFDIYPDQIDYMQFIPLAPDRTLLREISYAIPDESREMKAARYLNWRINREVNLEDKDVIERMQAGLASGNYVPGPISREEICLRDFAERMRQELPICRERQRPTKAAFEHARQA</sequence>